<keyword evidence="2" id="KW-0805">Transcription regulation</keyword>
<dbReference type="InterPro" id="IPR036388">
    <property type="entry name" value="WH-like_DNA-bd_sf"/>
</dbReference>
<dbReference type="InterPro" id="IPR005119">
    <property type="entry name" value="LysR_subst-bd"/>
</dbReference>
<organism evidence="7 8">
    <name type="scientific">Bordetella pseudohinzii</name>
    <dbReference type="NCBI Taxonomy" id="1331258"/>
    <lineage>
        <taxon>Bacteria</taxon>
        <taxon>Pseudomonadati</taxon>
        <taxon>Pseudomonadota</taxon>
        <taxon>Betaproteobacteria</taxon>
        <taxon>Burkholderiales</taxon>
        <taxon>Alcaligenaceae</taxon>
        <taxon>Bordetella</taxon>
    </lineage>
</organism>
<comment type="similarity">
    <text evidence="1">Belongs to the LysR transcriptional regulatory family.</text>
</comment>
<accession>A0A0J6EYB4</accession>
<dbReference type="GO" id="GO:0003700">
    <property type="term" value="F:DNA-binding transcription factor activity"/>
    <property type="evidence" value="ECO:0007669"/>
    <property type="project" value="InterPro"/>
</dbReference>
<dbReference type="Pfam" id="PF00126">
    <property type="entry name" value="HTH_1"/>
    <property type="match status" value="1"/>
</dbReference>
<dbReference type="Gene3D" id="3.40.190.290">
    <property type="match status" value="1"/>
</dbReference>
<evidence type="ECO:0000313" key="9">
    <source>
        <dbReference type="Proteomes" id="UP000092950"/>
    </source>
</evidence>
<reference evidence="6 9" key="2">
    <citation type="submission" date="2016-07" db="EMBL/GenBank/DDBJ databases">
        <title>Complete genome sequences of Bordetella pseudohinzii.</title>
        <authorList>
            <person name="Spilker T."/>
            <person name="Darrah R."/>
            <person name="LiPuma J.J."/>
        </authorList>
    </citation>
    <scope>NUCLEOTIDE SEQUENCE [LARGE SCALE GENOMIC DNA]</scope>
    <source>
        <strain evidence="6 9">HI4681</strain>
    </source>
</reference>
<dbReference type="OrthoDB" id="8804410at2"/>
<evidence type="ECO:0000313" key="6">
    <source>
        <dbReference type="EMBL" id="ANY16174.1"/>
    </source>
</evidence>
<dbReference type="PANTHER" id="PTHR30419">
    <property type="entry name" value="HTH-TYPE TRANSCRIPTIONAL REGULATOR YBHD"/>
    <property type="match status" value="1"/>
</dbReference>
<evidence type="ECO:0000259" key="5">
    <source>
        <dbReference type="PROSITE" id="PS50931"/>
    </source>
</evidence>
<dbReference type="EMBL" id="CYTV01000011">
    <property type="protein sequence ID" value="CUJ04570.1"/>
    <property type="molecule type" value="Genomic_DNA"/>
</dbReference>
<dbReference type="SUPFAM" id="SSF46785">
    <property type="entry name" value="Winged helix' DNA-binding domain"/>
    <property type="match status" value="1"/>
</dbReference>
<protein>
    <submittedName>
        <fullName evidence="7">Galactose-binding protein regulator</fullName>
    </submittedName>
    <submittedName>
        <fullName evidence="6">LysR family transcriptional regulator</fullName>
    </submittedName>
</protein>
<evidence type="ECO:0000256" key="1">
    <source>
        <dbReference type="ARBA" id="ARBA00009437"/>
    </source>
</evidence>
<feature type="domain" description="HTH lysR-type" evidence="5">
    <location>
        <begin position="7"/>
        <end position="64"/>
    </location>
</feature>
<dbReference type="Proteomes" id="UP000092950">
    <property type="component" value="Chromosome"/>
</dbReference>
<gene>
    <name evidence="7" type="primary">gbpR_4</name>
    <name evidence="6" type="ORF">BBN53_09865</name>
    <name evidence="7" type="ORF">ERS370011_03481</name>
</gene>
<dbReference type="GO" id="GO:0005829">
    <property type="term" value="C:cytosol"/>
    <property type="evidence" value="ECO:0007669"/>
    <property type="project" value="TreeGrafter"/>
</dbReference>
<evidence type="ECO:0000256" key="3">
    <source>
        <dbReference type="ARBA" id="ARBA00023125"/>
    </source>
</evidence>
<dbReference type="SUPFAM" id="SSF53850">
    <property type="entry name" value="Periplasmic binding protein-like II"/>
    <property type="match status" value="1"/>
</dbReference>
<dbReference type="AlphaFoldDB" id="A0A0J6EYB4"/>
<accession>A0A0M7H6W6</accession>
<name>A0A0J6EYB4_9BORD</name>
<dbReference type="InterPro" id="IPR036390">
    <property type="entry name" value="WH_DNA-bd_sf"/>
</dbReference>
<keyword evidence="4" id="KW-0804">Transcription</keyword>
<evidence type="ECO:0000313" key="8">
    <source>
        <dbReference type="Proteomes" id="UP000053096"/>
    </source>
</evidence>
<reference evidence="7 8" key="1">
    <citation type="submission" date="2015-09" db="EMBL/GenBank/DDBJ databases">
        <authorList>
            <person name="Jackson K.R."/>
            <person name="Lunt B.L."/>
            <person name="Fisher J.N.B."/>
            <person name="Gardner A.V."/>
            <person name="Bailey M.E."/>
            <person name="Deus L.M."/>
            <person name="Earl A.S."/>
            <person name="Gibby P.D."/>
            <person name="Hartmann K.A."/>
            <person name="Liu J.E."/>
            <person name="Manci A.M."/>
            <person name="Nielsen D.A."/>
            <person name="Solomon M.B."/>
            <person name="Breakwell D.P."/>
            <person name="Burnett S.H."/>
            <person name="Grose J.H."/>
        </authorList>
    </citation>
    <scope>NUCLEOTIDE SEQUENCE [LARGE SCALE GENOMIC DNA]</scope>
    <source>
        <strain evidence="7 8">2789STDY5608636</strain>
    </source>
</reference>
<sequence>MDWTHRLRLRHVRMLLSLAQTHNLSHSAVILNTTQPGLSKWLKDLEEDIGLPLFERHARGLVPTPYGEVLIAHAKRLDSQLDRASSDMEALREGGSGRVVIGASGVAASDTAPLAIMRILDRMPLARVSLVEGTTDRLTEQLAQGDLDLVLGRADPEFRDPVLEMESLFVDTIHLVVRPRHPLLQIKQPRWAEMQAYRWILWPKGTPVRNALDNALAEAGQALPRDTLETNSVTANLTLLNNSDMIGVASHRAALRLAQLNVIRILPVRLSGFGAVAMYWSRDAFMSQALRLAMDCLREVVAGADRDGVAPA</sequence>
<dbReference type="GO" id="GO:0003677">
    <property type="term" value="F:DNA binding"/>
    <property type="evidence" value="ECO:0007669"/>
    <property type="project" value="UniProtKB-KW"/>
</dbReference>
<dbReference type="PROSITE" id="PS50931">
    <property type="entry name" value="HTH_LYSR"/>
    <property type="match status" value="1"/>
</dbReference>
<dbReference type="RefSeq" id="WP_043211877.1">
    <property type="nucleotide sequence ID" value="NZ_CAJGUP010000112.1"/>
</dbReference>
<dbReference type="EMBL" id="CP016440">
    <property type="protein sequence ID" value="ANY16174.1"/>
    <property type="molecule type" value="Genomic_DNA"/>
</dbReference>
<proteinExistence type="inferred from homology"/>
<keyword evidence="9" id="KW-1185">Reference proteome</keyword>
<dbReference type="InterPro" id="IPR050950">
    <property type="entry name" value="HTH-type_LysR_regulators"/>
</dbReference>
<dbReference type="InterPro" id="IPR000847">
    <property type="entry name" value="LysR_HTH_N"/>
</dbReference>
<dbReference type="PRINTS" id="PR00039">
    <property type="entry name" value="HTHLYSR"/>
</dbReference>
<dbReference type="Proteomes" id="UP000053096">
    <property type="component" value="Unassembled WGS sequence"/>
</dbReference>
<evidence type="ECO:0000256" key="4">
    <source>
        <dbReference type="ARBA" id="ARBA00023163"/>
    </source>
</evidence>
<dbReference type="PANTHER" id="PTHR30419:SF8">
    <property type="entry name" value="NITROGEN ASSIMILATION TRANSCRIPTIONAL ACTIVATOR-RELATED"/>
    <property type="match status" value="1"/>
</dbReference>
<dbReference type="KEGG" id="bpdz:BBN53_09865"/>
<keyword evidence="3" id="KW-0238">DNA-binding</keyword>
<dbReference type="Gene3D" id="1.10.10.10">
    <property type="entry name" value="Winged helix-like DNA-binding domain superfamily/Winged helix DNA-binding domain"/>
    <property type="match status" value="1"/>
</dbReference>
<evidence type="ECO:0000256" key="2">
    <source>
        <dbReference type="ARBA" id="ARBA00023015"/>
    </source>
</evidence>
<dbReference type="Pfam" id="PF03466">
    <property type="entry name" value="LysR_substrate"/>
    <property type="match status" value="1"/>
</dbReference>
<evidence type="ECO:0000313" key="7">
    <source>
        <dbReference type="EMBL" id="CUJ04570.1"/>
    </source>
</evidence>